<dbReference type="Pfam" id="PF18962">
    <property type="entry name" value="Por_Secre_tail"/>
    <property type="match status" value="1"/>
</dbReference>
<dbReference type="Proteomes" id="UP000680038">
    <property type="component" value="Unassembled WGS sequence"/>
</dbReference>
<evidence type="ECO:0000259" key="2">
    <source>
        <dbReference type="Pfam" id="PF18962"/>
    </source>
</evidence>
<proteinExistence type="predicted"/>
<dbReference type="RefSeq" id="WP_215239686.1">
    <property type="nucleotide sequence ID" value="NZ_CAJRAF010000002.1"/>
</dbReference>
<organism evidence="3 4">
    <name type="scientific">Dyadobacter helix</name>
    <dbReference type="NCBI Taxonomy" id="2822344"/>
    <lineage>
        <taxon>Bacteria</taxon>
        <taxon>Pseudomonadati</taxon>
        <taxon>Bacteroidota</taxon>
        <taxon>Cytophagia</taxon>
        <taxon>Cytophagales</taxon>
        <taxon>Spirosomataceae</taxon>
        <taxon>Dyadobacter</taxon>
    </lineage>
</organism>
<dbReference type="AlphaFoldDB" id="A0A916JCX2"/>
<keyword evidence="4" id="KW-1185">Reference proteome</keyword>
<dbReference type="NCBIfam" id="TIGR04183">
    <property type="entry name" value="Por_Secre_tail"/>
    <property type="match status" value="1"/>
</dbReference>
<evidence type="ECO:0000313" key="3">
    <source>
        <dbReference type="EMBL" id="CAG5003414.1"/>
    </source>
</evidence>
<keyword evidence="1" id="KW-0732">Signal</keyword>
<comment type="caution">
    <text evidence="3">The sequence shown here is derived from an EMBL/GenBank/DDBJ whole genome shotgun (WGS) entry which is preliminary data.</text>
</comment>
<feature type="domain" description="Secretion system C-terminal sorting" evidence="2">
    <location>
        <begin position="594"/>
        <end position="661"/>
    </location>
</feature>
<reference evidence="3" key="1">
    <citation type="submission" date="2021-04" db="EMBL/GenBank/DDBJ databases">
        <authorList>
            <person name="Rodrigo-Torres L."/>
            <person name="Arahal R. D."/>
            <person name="Lucena T."/>
        </authorList>
    </citation>
    <scope>NUCLEOTIDE SEQUENCE</scope>
    <source>
        <strain evidence="3">CECT 9275</strain>
    </source>
</reference>
<evidence type="ECO:0000313" key="4">
    <source>
        <dbReference type="Proteomes" id="UP000680038"/>
    </source>
</evidence>
<protein>
    <recommendedName>
        <fullName evidence="2">Secretion system C-terminal sorting domain-containing protein</fullName>
    </recommendedName>
</protein>
<name>A0A916JCX2_9BACT</name>
<feature type="signal peptide" evidence="1">
    <location>
        <begin position="1"/>
        <end position="27"/>
    </location>
</feature>
<dbReference type="Gene3D" id="2.60.120.260">
    <property type="entry name" value="Galactose-binding domain-like"/>
    <property type="match status" value="3"/>
</dbReference>
<dbReference type="EMBL" id="CAJRAF010000002">
    <property type="protein sequence ID" value="CAG5003414.1"/>
    <property type="molecule type" value="Genomic_DNA"/>
</dbReference>
<feature type="chain" id="PRO_5037990228" description="Secretion system C-terminal sorting domain-containing protein" evidence="1">
    <location>
        <begin position="28"/>
        <end position="665"/>
    </location>
</feature>
<evidence type="ECO:0000256" key="1">
    <source>
        <dbReference type="SAM" id="SignalP"/>
    </source>
</evidence>
<dbReference type="InterPro" id="IPR026444">
    <property type="entry name" value="Secre_tail"/>
</dbReference>
<gene>
    <name evidence="3" type="ORF">DYBT9275_03147</name>
</gene>
<sequence length="665" mass="72357">MKQIATFRFFLLLFLCSSLWATGTLSAADLTTAYECSCDGNVLQNGSFETSGGWNVSSGTLSYANDHDVCGDKSGMLVGSGLLYQEFNAAQGTRVDFKIYGGVNNDNRTNRFRITFYNASSQIITGNHNKSEPVNYVYGDYHLQKYQLSSVAPEGTAKVRIEIYSEGNTFKFDGACVVLTAYECNCNGNVLVNPGFEDGTAGWSKSGDFSFTTDYHAYNVCGDYNGLMTGSGTLYQEVDIVSGSLVSLNVYAGTHNSSTKHKINLVFLNSTGGAIASAAPEQQTTDMNYEVGGAVILQRYSLTATAPAGTFKVRVEFYSEGGYFKIDGACLVVTEPSYCSECDNNKLTNPGFESGTSGWQTSGGTLKTEQSYRVCGDYGGVFEGSGKFWQDVPVEGKSEVSLTVWAAYENPRNQRFVLIFYKNETETTGDEPVPVYIDKVVGNTPPGLKKYTLTAIAPSNAQFVRVTGMSDGDFIKMDLACLKVSAPTNPLPVTLATFKIALEGKSAILNWETTAETNSESFEIQHSNNGKNWLKIGVVAAQGESNAQIDYTYTHAAPVSGHNYYRLKMIDLDNTFAFSRVVSARFDIADQFSVYPNPATEKIGITSAAQIAVVRLYDSSGKLLLETAPDSQKEVDLRSFSQGWYVIKMVTDAGTVSSKRIQIIK</sequence>
<accession>A0A916JCX2</accession>